<dbReference type="RefSeq" id="WP_368651976.1">
    <property type="nucleotide sequence ID" value="NZ_CP162599.1"/>
</dbReference>
<dbReference type="SUPFAM" id="SSF51735">
    <property type="entry name" value="NAD(P)-binding Rossmann-fold domains"/>
    <property type="match status" value="1"/>
</dbReference>
<dbReference type="InterPro" id="IPR019811">
    <property type="entry name" value="HDH_CS"/>
</dbReference>
<dbReference type="PANTHER" id="PTHR43331:SF1">
    <property type="entry name" value="HOMOSERINE DEHYDROGENASE"/>
    <property type="match status" value="1"/>
</dbReference>
<name>A0AB39HJE1_9BACI</name>
<feature type="active site" description="Proton donor" evidence="10">
    <location>
        <position position="223"/>
    </location>
</feature>
<evidence type="ECO:0000256" key="10">
    <source>
        <dbReference type="PIRSR" id="PIRSR036497-1"/>
    </source>
</evidence>
<feature type="domain" description="Homoserine dehydrogenase catalytic" evidence="14">
    <location>
        <begin position="155"/>
        <end position="333"/>
    </location>
</feature>
<dbReference type="GO" id="GO:0009086">
    <property type="term" value="P:methionine biosynthetic process"/>
    <property type="evidence" value="ECO:0007669"/>
    <property type="project" value="UniProtKB-KW"/>
</dbReference>
<keyword evidence="7 12" id="KW-0560">Oxidoreductase</keyword>
<proteinExistence type="inferred from homology"/>
<evidence type="ECO:0000256" key="6">
    <source>
        <dbReference type="ARBA" id="ARBA00022697"/>
    </source>
</evidence>
<reference evidence="15" key="1">
    <citation type="submission" date="2024-07" db="EMBL/GenBank/DDBJ databases">
        <title>Halotolerant mesophilic bacterium Ornithinibacillus sp. 4-3, sp. nov., isolated from soil.</title>
        <authorList>
            <person name="Sidarenka A.V."/>
            <person name="Guliayeva D.E."/>
            <person name="Leanovich S.I."/>
            <person name="Hileuskaya K.S."/>
            <person name="Akhremchuk A.E."/>
            <person name="Sikolenko M.A."/>
            <person name="Valentovich L.N."/>
        </authorList>
    </citation>
    <scope>NUCLEOTIDE SEQUENCE</scope>
    <source>
        <strain evidence="15">4-3</strain>
    </source>
</reference>
<evidence type="ECO:0000259" key="14">
    <source>
        <dbReference type="Pfam" id="PF00742"/>
    </source>
</evidence>
<comment type="similarity">
    <text evidence="3 13">Belongs to the homoserine dehydrogenase family.</text>
</comment>
<dbReference type="PANTHER" id="PTHR43331">
    <property type="entry name" value="HOMOSERINE DEHYDROGENASE"/>
    <property type="match status" value="1"/>
</dbReference>
<dbReference type="EC" id="1.1.1.3" evidence="4 12"/>
<keyword evidence="12" id="KW-0486">Methionine biosynthesis</keyword>
<dbReference type="NCBIfam" id="NF005290">
    <property type="entry name" value="PRK06813.1"/>
    <property type="match status" value="1"/>
</dbReference>
<comment type="catalytic activity">
    <reaction evidence="9">
        <text>L-homoserine + NADP(+) = L-aspartate 4-semialdehyde + NADPH + H(+)</text>
        <dbReference type="Rhea" id="RHEA:15761"/>
        <dbReference type="ChEBI" id="CHEBI:15378"/>
        <dbReference type="ChEBI" id="CHEBI:57476"/>
        <dbReference type="ChEBI" id="CHEBI:57783"/>
        <dbReference type="ChEBI" id="CHEBI:58349"/>
        <dbReference type="ChEBI" id="CHEBI:537519"/>
        <dbReference type="EC" id="1.1.1.3"/>
    </reaction>
    <physiologicalReaction direction="right-to-left" evidence="9">
        <dbReference type="Rhea" id="RHEA:15763"/>
    </physiologicalReaction>
</comment>
<dbReference type="EMBL" id="CP162599">
    <property type="protein sequence ID" value="XDK31248.1"/>
    <property type="molecule type" value="Genomic_DNA"/>
</dbReference>
<keyword evidence="12" id="KW-0028">Amino-acid biosynthesis</keyword>
<protein>
    <recommendedName>
        <fullName evidence="5 12">Homoserine dehydrogenase</fullName>
        <ecNumber evidence="4 12">1.1.1.3</ecNumber>
    </recommendedName>
</protein>
<keyword evidence="6 12" id="KW-0791">Threonine biosynthesis</keyword>
<dbReference type="Gene3D" id="3.40.50.720">
    <property type="entry name" value="NAD(P)-binding Rossmann-like Domain"/>
    <property type="match status" value="1"/>
</dbReference>
<evidence type="ECO:0000256" key="7">
    <source>
        <dbReference type="ARBA" id="ARBA00023002"/>
    </source>
</evidence>
<evidence type="ECO:0000256" key="11">
    <source>
        <dbReference type="PIRSR" id="PIRSR036497-2"/>
    </source>
</evidence>
<evidence type="ECO:0000256" key="4">
    <source>
        <dbReference type="ARBA" id="ARBA00013213"/>
    </source>
</evidence>
<evidence type="ECO:0000256" key="13">
    <source>
        <dbReference type="RuleBase" id="RU004171"/>
    </source>
</evidence>
<comment type="pathway">
    <text evidence="1 12">Amino-acid biosynthesis; L-threonine biosynthesis; L-threonine from L-aspartate: step 3/5.</text>
</comment>
<keyword evidence="8" id="KW-0915">Sodium</keyword>
<dbReference type="AlphaFoldDB" id="A0AB39HJE1"/>
<comment type="pathway">
    <text evidence="2 12">Amino-acid biosynthesis; L-methionine biosynthesis via de novo pathway; L-homoserine from L-aspartate: step 3/3.</text>
</comment>
<dbReference type="GO" id="GO:0009088">
    <property type="term" value="P:threonine biosynthetic process"/>
    <property type="evidence" value="ECO:0007669"/>
    <property type="project" value="UniProtKB-KW"/>
</dbReference>
<dbReference type="InterPro" id="IPR001342">
    <property type="entry name" value="HDH_cat"/>
</dbReference>
<dbReference type="GO" id="GO:0004412">
    <property type="term" value="F:homoserine dehydrogenase activity"/>
    <property type="evidence" value="ECO:0007669"/>
    <property type="project" value="UniProtKB-EC"/>
</dbReference>
<evidence type="ECO:0000313" key="15">
    <source>
        <dbReference type="EMBL" id="XDK31248.1"/>
    </source>
</evidence>
<organism evidence="15">
    <name type="scientific">Ornithinibacillus sp. 4-3</name>
    <dbReference type="NCBI Taxonomy" id="3231488"/>
    <lineage>
        <taxon>Bacteria</taxon>
        <taxon>Bacillati</taxon>
        <taxon>Bacillota</taxon>
        <taxon>Bacilli</taxon>
        <taxon>Bacillales</taxon>
        <taxon>Bacillaceae</taxon>
        <taxon>Ornithinibacillus</taxon>
    </lineage>
</organism>
<evidence type="ECO:0000256" key="1">
    <source>
        <dbReference type="ARBA" id="ARBA00005056"/>
    </source>
</evidence>
<evidence type="ECO:0000256" key="9">
    <source>
        <dbReference type="ARBA" id="ARBA00048841"/>
    </source>
</evidence>
<dbReference type="InterPro" id="IPR022697">
    <property type="entry name" value="HDH_short"/>
</dbReference>
<dbReference type="PROSITE" id="PS01042">
    <property type="entry name" value="HOMOSER_DHGENASE"/>
    <property type="match status" value="1"/>
</dbReference>
<dbReference type="PIRSF" id="PIRSF036497">
    <property type="entry name" value="HDH_short"/>
    <property type="match status" value="1"/>
</dbReference>
<evidence type="ECO:0000256" key="8">
    <source>
        <dbReference type="ARBA" id="ARBA00023053"/>
    </source>
</evidence>
<evidence type="ECO:0000256" key="3">
    <source>
        <dbReference type="ARBA" id="ARBA00006753"/>
    </source>
</evidence>
<keyword evidence="11 12" id="KW-0521">NADP</keyword>
<evidence type="ECO:0000256" key="12">
    <source>
        <dbReference type="RuleBase" id="RU000579"/>
    </source>
</evidence>
<dbReference type="InterPro" id="IPR036291">
    <property type="entry name" value="NAD(P)-bd_dom_sf"/>
</dbReference>
<sequence>MTKNITITGYGVVARELIQLIDQSKDNLLKKYGVEFKVSAIGSSQGMITATEGIDLAMLLKFGTGSSALKQYAKATQQSLLPTRMIGDVLVECSPTNTETGGAGLVYFNEAMDAQMDIVSVAKGALVHSFKEIQQKAKDNKVRIKYSGATAAALPTLDIGEFSLAGTTITKIEGVLNGTSNYILSAMDESQLSFTEALKIAQENGIAESNPKLDVAGFDSAAKILLLTNGLLEKDFSIQDVEITGIENISKTDIELAKQAGKTIKLLAQAVVEKDEVRMEVKPCAIELTHPLAHIHGTNKGIVFETIEMGTICTTGGASHPRGAAAAALKDLINLYRKDML</sequence>
<evidence type="ECO:0000256" key="2">
    <source>
        <dbReference type="ARBA" id="ARBA00005062"/>
    </source>
</evidence>
<gene>
    <name evidence="15" type="ORF">AB4Y30_09370</name>
</gene>
<feature type="binding site" evidence="11">
    <location>
        <position position="123"/>
    </location>
    <ligand>
        <name>NADPH</name>
        <dbReference type="ChEBI" id="CHEBI:57783"/>
    </ligand>
</feature>
<feature type="binding site" evidence="11">
    <location>
        <position position="208"/>
    </location>
    <ligand>
        <name>L-homoserine</name>
        <dbReference type="ChEBI" id="CHEBI:57476"/>
    </ligand>
</feature>
<dbReference type="Pfam" id="PF00742">
    <property type="entry name" value="Homoserine_dh"/>
    <property type="match status" value="1"/>
</dbReference>
<evidence type="ECO:0000256" key="5">
    <source>
        <dbReference type="ARBA" id="ARBA00013376"/>
    </source>
</evidence>
<dbReference type="SUPFAM" id="SSF55347">
    <property type="entry name" value="Glyceraldehyde-3-phosphate dehydrogenase-like, C-terminal domain"/>
    <property type="match status" value="1"/>
</dbReference>
<dbReference type="FunFam" id="3.30.360.10:FF:000005">
    <property type="entry name" value="Homoserine dehydrogenase"/>
    <property type="match status" value="1"/>
</dbReference>
<accession>A0AB39HJE1</accession>
<dbReference type="Gene3D" id="3.30.360.10">
    <property type="entry name" value="Dihydrodipicolinate Reductase, domain 2"/>
    <property type="match status" value="1"/>
</dbReference>